<evidence type="ECO:0000256" key="1">
    <source>
        <dbReference type="PROSITE-ProRule" id="PRU01363"/>
    </source>
</evidence>
<dbReference type="PROSITE" id="PS52019">
    <property type="entry name" value="PKS_MFAS_DH"/>
    <property type="match status" value="1"/>
</dbReference>
<dbReference type="STRING" id="879212.DespoDRAFT_01378"/>
<name>I5B1G3_9BACT</name>
<dbReference type="HOGENOM" id="CLU_939166_0_0_7"/>
<feature type="domain" description="PKS/mFAS DH" evidence="2">
    <location>
        <begin position="1"/>
        <end position="279"/>
    </location>
</feature>
<dbReference type="OrthoDB" id="5419773at2"/>
<gene>
    <name evidence="3" type="ORF">DespoDRAFT_01378</name>
</gene>
<accession>I5B1G3</accession>
<dbReference type="InterPro" id="IPR049551">
    <property type="entry name" value="PKS_DH_C"/>
</dbReference>
<reference evidence="3 4" key="1">
    <citation type="submission" date="2011-09" db="EMBL/GenBank/DDBJ databases">
        <authorList>
            <consortium name="US DOE Joint Genome Institute (JGI-PGF)"/>
            <person name="Lucas S."/>
            <person name="Han J."/>
            <person name="Lapidus A."/>
            <person name="Cheng J.-F."/>
            <person name="Goodwin L."/>
            <person name="Pitluck S."/>
            <person name="Peters L."/>
            <person name="Land M.L."/>
            <person name="Hauser L."/>
            <person name="Orellana R."/>
            <person name="Lovley D."/>
            <person name="Woyke T.J."/>
        </authorList>
    </citation>
    <scope>NUCLEOTIDE SEQUENCE [LARGE SCALE GENOMIC DNA]</scope>
    <source>
        <strain evidence="3 4">2ac9</strain>
    </source>
</reference>
<sequence>MDSSFTQVPLTIAVYPHFMDHCFAGKVVFPAVEALKILAGLIGERDFFTSAFAPGHMADARFNKFLVLEPGQETIDALCNIRPIDDTRISLSLATRFSSKNGAMTRIREHCTATFYAKTEPVPNLSPVHAHECEEPVFKVATDSIYSELVPFGPAFHSIKDELRLARSGAYATLKAMPDDPDDPFKTMLGSGFPLDGAFHAGCVWSQRFFGVVAFPVGFDKRIIYKPTVEHQDYTARVIPQYQTHGTLGFDIWITDKQGDLCETVSGAMMRDVSGGTITPPAWIREGIHSCSYFSA</sequence>
<evidence type="ECO:0000313" key="3">
    <source>
        <dbReference type="EMBL" id="EIM63326.1"/>
    </source>
</evidence>
<dbReference type="EMBL" id="CM001488">
    <property type="protein sequence ID" value="EIM63326.1"/>
    <property type="molecule type" value="Genomic_DNA"/>
</dbReference>
<organism evidence="3 4">
    <name type="scientific">Desulfobacter postgatei 2ac9</name>
    <dbReference type="NCBI Taxonomy" id="879212"/>
    <lineage>
        <taxon>Bacteria</taxon>
        <taxon>Pseudomonadati</taxon>
        <taxon>Thermodesulfobacteriota</taxon>
        <taxon>Desulfobacteria</taxon>
        <taxon>Desulfobacterales</taxon>
        <taxon>Desulfobacteraceae</taxon>
        <taxon>Desulfobacter</taxon>
    </lineage>
</organism>
<evidence type="ECO:0000313" key="4">
    <source>
        <dbReference type="Proteomes" id="UP000005778"/>
    </source>
</evidence>
<dbReference type="Proteomes" id="UP000005778">
    <property type="component" value="Chromosome"/>
</dbReference>
<reference evidence="3 4" key="2">
    <citation type="submission" date="2012-02" db="EMBL/GenBank/DDBJ databases">
        <title>Improved High-Quality Draft sequence of Desulfobacter postgatei 2ac9.</title>
        <authorList>
            <consortium name="US DOE Joint Genome Institute"/>
            <person name="Lucas S."/>
            <person name="Han J."/>
            <person name="Lapidus A."/>
            <person name="Cheng J.-F."/>
            <person name="Goodwin L."/>
            <person name="Pitluck S."/>
            <person name="Peters L."/>
            <person name="Ovchinnikova G."/>
            <person name="Held B."/>
            <person name="Detter J.C."/>
            <person name="Han C."/>
            <person name="Tapia R."/>
            <person name="Land M."/>
            <person name="Hauser L."/>
            <person name="Kyrpides N."/>
            <person name="Ivanova N."/>
            <person name="Pagani I."/>
            <person name="Orellana R."/>
            <person name="Lovley D."/>
            <person name="Woyke T."/>
        </authorList>
    </citation>
    <scope>NUCLEOTIDE SEQUENCE [LARGE SCALE GENOMIC DNA]</scope>
    <source>
        <strain evidence="3 4">2ac9</strain>
    </source>
</reference>
<protein>
    <recommendedName>
        <fullName evidence="2">PKS/mFAS DH domain-containing protein</fullName>
    </recommendedName>
</protein>
<feature type="active site" description="Proton acceptor; for dehydratase activity" evidence="1">
    <location>
        <position position="21"/>
    </location>
</feature>
<dbReference type="Gene3D" id="3.10.129.110">
    <property type="entry name" value="Polyketide synthase dehydratase"/>
    <property type="match status" value="1"/>
</dbReference>
<dbReference type="InterPro" id="IPR042104">
    <property type="entry name" value="PKS_dehydratase_sf"/>
</dbReference>
<feature type="active site" description="Proton donor; for dehydratase activity" evidence="1">
    <location>
        <position position="196"/>
    </location>
</feature>
<feature type="region of interest" description="C-terminal hotdog fold" evidence="1">
    <location>
        <begin position="134"/>
        <end position="279"/>
    </location>
</feature>
<keyword evidence="4" id="KW-1185">Reference proteome</keyword>
<feature type="region of interest" description="N-terminal hotdog fold" evidence="1">
    <location>
        <begin position="1"/>
        <end position="122"/>
    </location>
</feature>
<dbReference type="Pfam" id="PF14765">
    <property type="entry name" value="PS-DH"/>
    <property type="match status" value="1"/>
</dbReference>
<evidence type="ECO:0000259" key="2">
    <source>
        <dbReference type="PROSITE" id="PS52019"/>
    </source>
</evidence>
<dbReference type="AlphaFoldDB" id="I5B1G3"/>
<proteinExistence type="predicted"/>
<dbReference type="RefSeq" id="WP_004072387.1">
    <property type="nucleotide sequence ID" value="NZ_CM001488.1"/>
</dbReference>
<dbReference type="InterPro" id="IPR049900">
    <property type="entry name" value="PKS_mFAS_DH"/>
</dbReference>
<dbReference type="eggNOG" id="ENOG5033Z9T">
    <property type="taxonomic scope" value="Bacteria"/>
</dbReference>